<dbReference type="RefSeq" id="XP_043001979.1">
    <property type="nucleotide sequence ID" value="XM_043160024.1"/>
</dbReference>
<name>A0A9P7RLT9_9AGAR</name>
<dbReference type="EMBL" id="CM032191">
    <property type="protein sequence ID" value="KAG7085508.1"/>
    <property type="molecule type" value="Genomic_DNA"/>
</dbReference>
<protein>
    <submittedName>
        <fullName evidence="2">Uncharacterized protein</fullName>
    </submittedName>
</protein>
<dbReference type="Proteomes" id="UP001049176">
    <property type="component" value="Chromosome 11"/>
</dbReference>
<feature type="region of interest" description="Disordered" evidence="1">
    <location>
        <begin position="515"/>
        <end position="536"/>
    </location>
</feature>
<dbReference type="GeneID" id="66072145"/>
<dbReference type="OrthoDB" id="10650904at2759"/>
<accession>A0A9P7RLT9</accession>
<comment type="caution">
    <text evidence="2">The sequence shown here is derived from an EMBL/GenBank/DDBJ whole genome shotgun (WGS) entry which is preliminary data.</text>
</comment>
<dbReference type="KEGG" id="more:E1B28_003069"/>
<evidence type="ECO:0000313" key="3">
    <source>
        <dbReference type="Proteomes" id="UP001049176"/>
    </source>
</evidence>
<keyword evidence="3" id="KW-1185">Reference proteome</keyword>
<evidence type="ECO:0000313" key="2">
    <source>
        <dbReference type="EMBL" id="KAG7085508.1"/>
    </source>
</evidence>
<evidence type="ECO:0000256" key="1">
    <source>
        <dbReference type="SAM" id="MobiDB-lite"/>
    </source>
</evidence>
<proteinExistence type="predicted"/>
<gene>
    <name evidence="2" type="ORF">E1B28_003069</name>
</gene>
<sequence length="572" mass="64049">MSTPLSLPLGIHNTNLWSLPNFHLTREEKDEDDHLSNILPGLASPSSINTLTKFPQYRLYFPTSVIMESGEMCSNQIDVSESCNKVIVSLKTERILFLGQNGAPVYQSRVMTLESFQVYNPLGPYHVLTIQANRYMHRTHTVHISFESSAQQQNLETTLSEIISRPNRSRGVIPETFFFNPPTESSQQSVQAITNFSLLWGLQQLFTDVVYGPAVELFSIIKSNYNHRAIAEKFRVTLAWKGLPRIVVADHGSNNDETRLSKLLDDIDTMLQSTGLTAVDGVKDFHYVDPDTHLRDGQEGSGCRGALFGHYTAHFQQDNRTVNSIHLSLRLIELFVASEVCAAQSPTSVASWLTMQAMVRIVVVHELAHFFVHCHGSVQVPETGKDHKWITREMFVKGDDGKSKLDSGFMVEVMWLGHHAELVFDEHDELRLFIPVSLDRPAFQADSAAQQRANAKLNASIDKDEESFVDGQIVEDNVVKLLLGPNLPLGRSNSGGIFTNLTSPVQSVRFRQGFRTTHKRASSPPRSTSPLPPLGHNGIFAARPGAKIVEARGLGLYRRSDVFHRVKRNDEE</sequence>
<reference evidence="2" key="1">
    <citation type="journal article" date="2021" name="Genome Biol. Evol.">
        <title>The assembled and annotated genome of the fairy-ring fungus Marasmius oreades.</title>
        <authorList>
            <person name="Hiltunen M."/>
            <person name="Ament-Velasquez S.L."/>
            <person name="Johannesson H."/>
        </authorList>
    </citation>
    <scope>NUCLEOTIDE SEQUENCE</scope>
    <source>
        <strain evidence="2">03SP1</strain>
    </source>
</reference>
<organism evidence="2 3">
    <name type="scientific">Marasmius oreades</name>
    <name type="common">fairy-ring Marasmius</name>
    <dbReference type="NCBI Taxonomy" id="181124"/>
    <lineage>
        <taxon>Eukaryota</taxon>
        <taxon>Fungi</taxon>
        <taxon>Dikarya</taxon>
        <taxon>Basidiomycota</taxon>
        <taxon>Agaricomycotina</taxon>
        <taxon>Agaricomycetes</taxon>
        <taxon>Agaricomycetidae</taxon>
        <taxon>Agaricales</taxon>
        <taxon>Marasmiineae</taxon>
        <taxon>Marasmiaceae</taxon>
        <taxon>Marasmius</taxon>
    </lineage>
</organism>
<dbReference type="AlphaFoldDB" id="A0A9P7RLT9"/>